<dbReference type="EMBL" id="CAJOBH010249482">
    <property type="protein sequence ID" value="CAF5134623.1"/>
    <property type="molecule type" value="Genomic_DNA"/>
</dbReference>
<comment type="caution">
    <text evidence="1">The sequence shown here is derived from an EMBL/GenBank/DDBJ whole genome shotgun (WGS) entry which is preliminary data.</text>
</comment>
<proteinExistence type="predicted"/>
<feature type="non-terminal residue" evidence="1">
    <location>
        <position position="137"/>
    </location>
</feature>
<feature type="non-terminal residue" evidence="1">
    <location>
        <position position="1"/>
    </location>
</feature>
<evidence type="ECO:0000313" key="2">
    <source>
        <dbReference type="Proteomes" id="UP000681967"/>
    </source>
</evidence>
<name>A0A8S3FSB6_9BILA</name>
<organism evidence="1 2">
    <name type="scientific">Rotaria magnacalcarata</name>
    <dbReference type="NCBI Taxonomy" id="392030"/>
    <lineage>
        <taxon>Eukaryota</taxon>
        <taxon>Metazoa</taxon>
        <taxon>Spiralia</taxon>
        <taxon>Gnathifera</taxon>
        <taxon>Rotifera</taxon>
        <taxon>Eurotatoria</taxon>
        <taxon>Bdelloidea</taxon>
        <taxon>Philodinida</taxon>
        <taxon>Philodinidae</taxon>
        <taxon>Rotaria</taxon>
    </lineage>
</organism>
<reference evidence="1" key="1">
    <citation type="submission" date="2021-02" db="EMBL/GenBank/DDBJ databases">
        <authorList>
            <person name="Nowell W R."/>
        </authorList>
    </citation>
    <scope>NUCLEOTIDE SEQUENCE</scope>
</reference>
<protein>
    <submittedName>
        <fullName evidence="1">Uncharacterized protein</fullName>
    </submittedName>
</protein>
<accession>A0A8S3FSB6</accession>
<gene>
    <name evidence="1" type="ORF">BYL167_LOCUS69101</name>
</gene>
<dbReference type="Proteomes" id="UP000681967">
    <property type="component" value="Unassembled WGS sequence"/>
</dbReference>
<sequence>DMCKIEDGITEHYCKAYYGRQSIFQPWTNIFEKKTTQNLPLPPTMRPRQEFMKPKYTKSIIKQHRRDITSSVPTTTRSMIMNNDSNIISPPPITNTTTSRTSTISFWQSRIVVTRKPTDLFNRAYCNPINTSLYQPK</sequence>
<dbReference type="AlphaFoldDB" id="A0A8S3FSB6"/>
<evidence type="ECO:0000313" key="1">
    <source>
        <dbReference type="EMBL" id="CAF5134623.1"/>
    </source>
</evidence>